<evidence type="ECO:0000313" key="2">
    <source>
        <dbReference type="Proteomes" id="UP000473278"/>
    </source>
</evidence>
<protein>
    <submittedName>
        <fullName evidence="1">GAF domain-containing protein</fullName>
    </submittedName>
</protein>
<dbReference type="Gene3D" id="3.30.70.270">
    <property type="match status" value="1"/>
</dbReference>
<comment type="caution">
    <text evidence="1">The sequence shown here is derived from an EMBL/GenBank/DDBJ whole genome shotgun (WGS) entry which is preliminary data.</text>
</comment>
<name>A0A6M1SV43_9BACT</name>
<dbReference type="InterPro" id="IPR043128">
    <property type="entry name" value="Rev_trsase/Diguanyl_cyclase"/>
</dbReference>
<proteinExistence type="predicted"/>
<gene>
    <name evidence="1" type="ORF">G3570_05105</name>
</gene>
<accession>A0A6M1SV43</accession>
<keyword evidence="2" id="KW-1185">Reference proteome</keyword>
<reference evidence="1 2" key="1">
    <citation type="submission" date="2020-02" db="EMBL/GenBank/DDBJ databases">
        <title>Balneolaceae bacterium YR4-1, complete genome.</title>
        <authorList>
            <person name="Li Y."/>
            <person name="Wu S."/>
        </authorList>
    </citation>
    <scope>NUCLEOTIDE SEQUENCE [LARGE SCALE GENOMIC DNA]</scope>
    <source>
        <strain evidence="1 2">YR4-1</strain>
    </source>
</reference>
<sequence length="505" mass="57614">MDTYAQARQKDRSNAEIMGKKRQEKALREFKQVMEDLVFLLRTASEMETVYMYWINRSREQFVMETKSTSLPNVMFQDRVSFEDHFLDTFKDITEPITVDVQDDLDEGALSHYYNEVPVQYVTILPFINNGETVAITVLESNKHVLTDDKSEVIYAYIDALRKVLNTYLEISDLYQKQEEWVDYEESLSVLDTKGHRTDLILKMLNGMQSFMNTGGVSFIGKSAGSWCNVLNSEGARNAPPIGLPIEDKSLSLEALQKGNPEFAIHFNNNPKRLSPRELHTQGATLAIPVLMNDHRQGLVLVYDDNPLTFKESTKHKLINFVRVAALKMKVNNPKLDADNDLLTNQYGAFIPDIFEMTVDTELKRNAKSLSNYTSWLGLITLSDLPSIRTKLRLEELNQMQKDLVAAFNPSRFGISGAIGFYSDYVYSFFIQSKDKKAVEHWTKALKKEFSEPFELTNGKQIRSGIKVGFTLLDEDLEDSYQALSNAKAALSRAIKSDQEHSPQQ</sequence>
<dbReference type="AlphaFoldDB" id="A0A6M1SV43"/>
<dbReference type="EMBL" id="JAALLT010000002">
    <property type="protein sequence ID" value="NGP75996.1"/>
    <property type="molecule type" value="Genomic_DNA"/>
</dbReference>
<evidence type="ECO:0000313" key="1">
    <source>
        <dbReference type="EMBL" id="NGP75996.1"/>
    </source>
</evidence>
<dbReference type="RefSeq" id="WP_165139964.1">
    <property type="nucleotide sequence ID" value="NZ_JAALLT010000002.1"/>
</dbReference>
<dbReference type="Proteomes" id="UP000473278">
    <property type="component" value="Unassembled WGS sequence"/>
</dbReference>
<organism evidence="1 2">
    <name type="scientific">Halalkalibaculum roseum</name>
    <dbReference type="NCBI Taxonomy" id="2709311"/>
    <lineage>
        <taxon>Bacteria</taxon>
        <taxon>Pseudomonadati</taxon>
        <taxon>Balneolota</taxon>
        <taxon>Balneolia</taxon>
        <taxon>Balneolales</taxon>
        <taxon>Balneolaceae</taxon>
        <taxon>Halalkalibaculum</taxon>
    </lineage>
</organism>